<protein>
    <submittedName>
        <fullName evidence="2">Protein RRP5 homolog</fullName>
    </submittedName>
</protein>
<dbReference type="GO" id="GO:0032040">
    <property type="term" value="C:small-subunit processome"/>
    <property type="evidence" value="ECO:0007669"/>
    <property type="project" value="TreeGrafter"/>
</dbReference>
<dbReference type="AlphaFoldDB" id="A0A4W3GMT0"/>
<dbReference type="Pfam" id="PF23459">
    <property type="entry name" value="S1_RRP5"/>
    <property type="match status" value="2"/>
</dbReference>
<dbReference type="GeneTree" id="ENSGT00390000012228"/>
<dbReference type="InterPro" id="IPR003029">
    <property type="entry name" value="S1_domain"/>
</dbReference>
<dbReference type="GO" id="GO:0003723">
    <property type="term" value="F:RNA binding"/>
    <property type="evidence" value="ECO:0007669"/>
    <property type="project" value="TreeGrafter"/>
</dbReference>
<organism evidence="2 3">
    <name type="scientific">Callorhinchus milii</name>
    <name type="common">Ghost shark</name>
    <dbReference type="NCBI Taxonomy" id="7868"/>
    <lineage>
        <taxon>Eukaryota</taxon>
        <taxon>Metazoa</taxon>
        <taxon>Chordata</taxon>
        <taxon>Craniata</taxon>
        <taxon>Vertebrata</taxon>
        <taxon>Chondrichthyes</taxon>
        <taxon>Holocephali</taxon>
        <taxon>Chimaeriformes</taxon>
        <taxon>Callorhinchidae</taxon>
        <taxon>Callorhinchus</taxon>
    </lineage>
</organism>
<feature type="domain" description="S1 motif" evidence="1">
    <location>
        <begin position="337"/>
        <end position="406"/>
    </location>
</feature>
<dbReference type="Proteomes" id="UP000314986">
    <property type="component" value="Unassembled WGS sequence"/>
</dbReference>
<keyword evidence="3" id="KW-1185">Reference proteome</keyword>
<sequence>MDIGVKGTKAFLLSERAQEYIQLSNRGLPLRVGQALSCLVQGVKNSGRIVQLSLSPAELRAATATTQQGWSLGSLQPGLLLQAEVTKVTRRGLMLRFLADFSGSVDFLHLEPGETYCRGQTVRACVLYVQPDGQQVGLSVRGLLLQPGTVLPLTTSHQLGEVLNSCTLTAYHTGAGATFHFGHGHLAFAHRRHMLEPSARFAARMFPEGSEHRGRILEHIPLEQIFLISLRPSVIEAQFLTYHDIQAGQLIKGTVVCLDALGLRVKVTEHIQGLVPTQHLADVPLKHPERLYSQGSEVTCRVLSVEAGLRRLTLTRKKTLVSSQLPPLLSYAAAVPGSQAHGHIVCVKDFGCIVRFYNKVRGLLPRHQLSAEPSAAPQDSFYTGQVVRVTVLKCDVAQEKLLLTLRDSGDVTAQPGAAGNTGTAAQYHTGEIVEVEVVGRSAEGLQVCIVPGAVPAVLPTIHLSDHPLTCPLLGDWLQAGDRLGRAMVLSQARGHIVSFKYSGSGWVGLQESLGVGVSVAGGAFPG</sequence>
<dbReference type="SMART" id="SM00316">
    <property type="entry name" value="S1"/>
    <property type="match status" value="4"/>
</dbReference>
<dbReference type="STRING" id="7868.ENSCMIP00000004240"/>
<accession>A0A4W3GMT0</accession>
<dbReference type="CDD" id="cd05697">
    <property type="entry name" value="S1_Rrp5_repeat_hs5"/>
    <property type="match status" value="1"/>
</dbReference>
<feature type="domain" description="S1 motif" evidence="1">
    <location>
        <begin position="248"/>
        <end position="317"/>
    </location>
</feature>
<dbReference type="InterPro" id="IPR045209">
    <property type="entry name" value="Rrp5"/>
</dbReference>
<reference evidence="2" key="4">
    <citation type="submission" date="2025-08" db="UniProtKB">
        <authorList>
            <consortium name="Ensembl"/>
        </authorList>
    </citation>
    <scope>IDENTIFICATION</scope>
</reference>
<dbReference type="Gene3D" id="2.40.50.140">
    <property type="entry name" value="Nucleic acid-binding proteins"/>
    <property type="match status" value="4"/>
</dbReference>
<evidence type="ECO:0000313" key="2">
    <source>
        <dbReference type="Ensembl" id="ENSCMIP00000004240.1"/>
    </source>
</evidence>
<dbReference type="InterPro" id="IPR057302">
    <property type="entry name" value="Rrp5_S1"/>
</dbReference>
<reference evidence="3" key="2">
    <citation type="journal article" date="2007" name="PLoS Biol.">
        <title>Survey sequencing and comparative analysis of the elephant shark (Callorhinchus milii) genome.</title>
        <authorList>
            <person name="Venkatesh B."/>
            <person name="Kirkness E.F."/>
            <person name="Loh Y.H."/>
            <person name="Halpern A.L."/>
            <person name="Lee A.P."/>
            <person name="Johnson J."/>
            <person name="Dandona N."/>
            <person name="Viswanathan L.D."/>
            <person name="Tay A."/>
            <person name="Venter J.C."/>
            <person name="Strausberg R.L."/>
            <person name="Brenner S."/>
        </authorList>
    </citation>
    <scope>NUCLEOTIDE SEQUENCE [LARGE SCALE GENOMIC DNA]</scope>
</reference>
<proteinExistence type="predicted"/>
<dbReference type="SUPFAM" id="SSF50249">
    <property type="entry name" value="Nucleic acid-binding proteins"/>
    <property type="match status" value="3"/>
</dbReference>
<dbReference type="OMA" id="YEDAHEG"/>
<dbReference type="PANTHER" id="PTHR23270">
    <property type="entry name" value="PROGRAMMED CELL DEATH PROTEIN 11 PRE-RRNA PROCESSING PROTEIN RRP5"/>
    <property type="match status" value="1"/>
</dbReference>
<dbReference type="PANTHER" id="PTHR23270:SF10">
    <property type="entry name" value="PROTEIN RRP5 HOMOLOG"/>
    <property type="match status" value="1"/>
</dbReference>
<name>A0A4W3GMT0_CALMI</name>
<dbReference type="PROSITE" id="PS50126">
    <property type="entry name" value="S1"/>
    <property type="match status" value="3"/>
</dbReference>
<dbReference type="FunFam" id="2.40.50.140:FF:000103">
    <property type="entry name" value="protein RRP5 homolog"/>
    <property type="match status" value="2"/>
</dbReference>
<dbReference type="GO" id="GO:0006364">
    <property type="term" value="P:rRNA processing"/>
    <property type="evidence" value="ECO:0007669"/>
    <property type="project" value="InterPro"/>
</dbReference>
<reference evidence="3" key="1">
    <citation type="journal article" date="2006" name="Science">
        <title>Ancient noncoding elements conserved in the human genome.</title>
        <authorList>
            <person name="Venkatesh B."/>
            <person name="Kirkness E.F."/>
            <person name="Loh Y.H."/>
            <person name="Halpern A.L."/>
            <person name="Lee A.P."/>
            <person name="Johnson J."/>
            <person name="Dandona N."/>
            <person name="Viswanathan L.D."/>
            <person name="Tay A."/>
            <person name="Venter J.C."/>
            <person name="Strausberg R.L."/>
            <person name="Brenner S."/>
        </authorList>
    </citation>
    <scope>NUCLEOTIDE SEQUENCE [LARGE SCALE GENOMIC DNA]</scope>
</reference>
<evidence type="ECO:0000313" key="3">
    <source>
        <dbReference type="Proteomes" id="UP000314986"/>
    </source>
</evidence>
<dbReference type="InterPro" id="IPR012340">
    <property type="entry name" value="NA-bd_OB-fold"/>
</dbReference>
<feature type="domain" description="S1 motif" evidence="1">
    <location>
        <begin position="78"/>
        <end position="141"/>
    </location>
</feature>
<dbReference type="Ensembl" id="ENSCMIT00000004401.1">
    <property type="protein sequence ID" value="ENSCMIP00000004240.1"/>
    <property type="gene ID" value="ENSCMIG00000002527.1"/>
</dbReference>
<dbReference type="Pfam" id="PF00575">
    <property type="entry name" value="S1"/>
    <property type="match status" value="1"/>
</dbReference>
<evidence type="ECO:0000259" key="1">
    <source>
        <dbReference type="PROSITE" id="PS50126"/>
    </source>
</evidence>
<reference evidence="3" key="3">
    <citation type="journal article" date="2014" name="Nature">
        <title>Elephant shark genome provides unique insights into gnathostome evolution.</title>
        <authorList>
            <consortium name="International Elephant Shark Genome Sequencing Consortium"/>
            <person name="Venkatesh B."/>
            <person name="Lee A.P."/>
            <person name="Ravi V."/>
            <person name="Maurya A.K."/>
            <person name="Lian M.M."/>
            <person name="Swann J.B."/>
            <person name="Ohta Y."/>
            <person name="Flajnik M.F."/>
            <person name="Sutoh Y."/>
            <person name="Kasahara M."/>
            <person name="Hoon S."/>
            <person name="Gangu V."/>
            <person name="Roy S.W."/>
            <person name="Irimia M."/>
            <person name="Korzh V."/>
            <person name="Kondrychyn I."/>
            <person name="Lim Z.W."/>
            <person name="Tay B.H."/>
            <person name="Tohari S."/>
            <person name="Kong K.W."/>
            <person name="Ho S."/>
            <person name="Lorente-Galdos B."/>
            <person name="Quilez J."/>
            <person name="Marques-Bonet T."/>
            <person name="Raney B.J."/>
            <person name="Ingham P.W."/>
            <person name="Tay A."/>
            <person name="Hillier L.W."/>
            <person name="Minx P."/>
            <person name="Boehm T."/>
            <person name="Wilson R.K."/>
            <person name="Brenner S."/>
            <person name="Warren W.C."/>
        </authorList>
    </citation>
    <scope>NUCLEOTIDE SEQUENCE [LARGE SCALE GENOMIC DNA]</scope>
</reference>
<reference evidence="2" key="5">
    <citation type="submission" date="2025-09" db="UniProtKB">
        <authorList>
            <consortium name="Ensembl"/>
        </authorList>
    </citation>
    <scope>IDENTIFICATION</scope>
</reference>
<dbReference type="InParanoid" id="A0A4W3GMT0"/>